<sequence>MFVIRPKERTKATIYGIKGMHNVHSWQGLAIHFKNSSRVMKCDGYGDCSSDKRSRACFYSVKRPDAIYMLQSEFNVSITVAEKLIDTLVDMGITKALRCRRADSSGFFDEGARMLVFEEDL</sequence>
<dbReference type="EMBL" id="FOUJ01000003">
    <property type="protein sequence ID" value="SFM55184.1"/>
    <property type="molecule type" value="Genomic_DNA"/>
</dbReference>
<dbReference type="Proteomes" id="UP000198535">
    <property type="component" value="Unassembled WGS sequence"/>
</dbReference>
<evidence type="ECO:0000313" key="2">
    <source>
        <dbReference type="Proteomes" id="UP000198535"/>
    </source>
</evidence>
<name>A0A1I4RSU3_9EURY</name>
<keyword evidence="2" id="KW-1185">Reference proteome</keyword>
<accession>A0A1I4RSU3</accession>
<dbReference type="STRING" id="487685.SAMN04488696_1558"/>
<evidence type="ECO:0000313" key="1">
    <source>
        <dbReference type="EMBL" id="SFM55184.1"/>
    </source>
</evidence>
<protein>
    <submittedName>
        <fullName evidence="1">Uncharacterized protein</fullName>
    </submittedName>
</protein>
<proteinExistence type="predicted"/>
<reference evidence="2" key="1">
    <citation type="submission" date="2016-10" db="EMBL/GenBank/DDBJ databases">
        <authorList>
            <person name="Varghese N."/>
            <person name="Submissions S."/>
        </authorList>
    </citation>
    <scope>NUCLEOTIDE SEQUENCE [LARGE SCALE GENOMIC DNA]</scope>
    <source>
        <strain evidence="2">Mob M</strain>
    </source>
</reference>
<organism evidence="1 2">
    <name type="scientific">Methanolobus profundi</name>
    <dbReference type="NCBI Taxonomy" id="487685"/>
    <lineage>
        <taxon>Archaea</taxon>
        <taxon>Methanobacteriati</taxon>
        <taxon>Methanobacteriota</taxon>
        <taxon>Stenosarchaea group</taxon>
        <taxon>Methanomicrobia</taxon>
        <taxon>Methanosarcinales</taxon>
        <taxon>Methanosarcinaceae</taxon>
        <taxon>Methanolobus</taxon>
    </lineage>
</organism>
<gene>
    <name evidence="1" type="ORF">SAMN04488696_1558</name>
</gene>
<dbReference type="AlphaFoldDB" id="A0A1I4RSU3"/>